<protein>
    <submittedName>
        <fullName evidence="2">RNA-binding S4 domain-containing protein</fullName>
    </submittedName>
</protein>
<dbReference type="Proteomes" id="UP001240483">
    <property type="component" value="Unassembled WGS sequence"/>
</dbReference>
<accession>A0AAP4C7H1</accession>
<dbReference type="EMBL" id="JASODW010000003">
    <property type="protein sequence ID" value="MDK6274957.1"/>
    <property type="molecule type" value="Genomic_DNA"/>
</dbReference>
<comment type="caution">
    <text evidence="2">The sequence shown here is derived from an EMBL/GenBank/DDBJ whole genome shotgun (WGS) entry which is preliminary data.</text>
</comment>
<dbReference type="CDD" id="cd00165">
    <property type="entry name" value="S4"/>
    <property type="match status" value="1"/>
</dbReference>
<proteinExistence type="predicted"/>
<dbReference type="RefSeq" id="WP_101630270.1">
    <property type="nucleotide sequence ID" value="NZ_JASODW010000003.1"/>
</dbReference>
<dbReference type="PROSITE" id="PS50889">
    <property type="entry name" value="S4"/>
    <property type="match status" value="1"/>
</dbReference>
<dbReference type="Gene3D" id="3.10.290.10">
    <property type="entry name" value="RNA-binding S4 domain"/>
    <property type="match status" value="1"/>
</dbReference>
<evidence type="ECO:0000256" key="1">
    <source>
        <dbReference type="PROSITE-ProRule" id="PRU00182"/>
    </source>
</evidence>
<reference evidence="2" key="1">
    <citation type="submission" date="2023-05" db="EMBL/GenBank/DDBJ databases">
        <title>Cataloging the Phylogenetic Diversity of Human Bladder Bacteria.</title>
        <authorList>
            <person name="Du J."/>
        </authorList>
    </citation>
    <scope>NUCLEOTIDE SEQUENCE</scope>
    <source>
        <strain evidence="2">UMB9978</strain>
    </source>
</reference>
<gene>
    <name evidence="2" type="ORF">QP116_04250</name>
</gene>
<dbReference type="InterPro" id="IPR036986">
    <property type="entry name" value="S4_RNA-bd_sf"/>
</dbReference>
<evidence type="ECO:0000313" key="2">
    <source>
        <dbReference type="EMBL" id="MDK6274957.1"/>
    </source>
</evidence>
<sequence length="79" mass="8732">MNSADIIDVPVRTAGIRLGQFLKLANVVEDGVQAREEIADGAATVNGEVETRRGRQLDFDDVVGFHDMTLRVAREDEDF</sequence>
<dbReference type="SUPFAM" id="SSF55174">
    <property type="entry name" value="Alpha-L RNA-binding motif"/>
    <property type="match status" value="1"/>
</dbReference>
<dbReference type="GO" id="GO:0003723">
    <property type="term" value="F:RNA binding"/>
    <property type="evidence" value="ECO:0007669"/>
    <property type="project" value="UniProtKB-KW"/>
</dbReference>
<name>A0AAP4C7H1_9MICC</name>
<evidence type="ECO:0000313" key="3">
    <source>
        <dbReference type="Proteomes" id="UP001240483"/>
    </source>
</evidence>
<organism evidence="2 3">
    <name type="scientific">Pseudoglutamicibacter cumminsii</name>
    <dbReference type="NCBI Taxonomy" id="156979"/>
    <lineage>
        <taxon>Bacteria</taxon>
        <taxon>Bacillati</taxon>
        <taxon>Actinomycetota</taxon>
        <taxon>Actinomycetes</taxon>
        <taxon>Micrococcales</taxon>
        <taxon>Micrococcaceae</taxon>
        <taxon>Pseudoglutamicibacter</taxon>
    </lineage>
</organism>
<dbReference type="AlphaFoldDB" id="A0AAP4C7H1"/>
<dbReference type="Pfam" id="PF13275">
    <property type="entry name" value="S4_2"/>
    <property type="match status" value="1"/>
</dbReference>
<keyword evidence="1" id="KW-0694">RNA-binding</keyword>